<dbReference type="GO" id="GO:0047443">
    <property type="term" value="F:4-hydroxy-4-methyl-2-oxoglutarate aldolase activity"/>
    <property type="evidence" value="ECO:0007669"/>
    <property type="project" value="UniProtKB-EC"/>
</dbReference>
<protein>
    <recommendedName>
        <fullName evidence="7">Putative 4-hydroxy-4-methyl-2-oxoglutarate aldolase</fullName>
        <ecNumber evidence="6">4.1.1.112</ecNumber>
        <ecNumber evidence="5">4.1.3.17</ecNumber>
    </recommendedName>
    <alternativeName>
        <fullName evidence="10">Oxaloacetate decarboxylase</fullName>
    </alternativeName>
    <alternativeName>
        <fullName evidence="9">RraA-like protein</fullName>
    </alternativeName>
</protein>
<evidence type="ECO:0000313" key="13">
    <source>
        <dbReference type="EMBL" id="UYM04961.1"/>
    </source>
</evidence>
<dbReference type="SUPFAM" id="SSF89562">
    <property type="entry name" value="RraA-like"/>
    <property type="match status" value="1"/>
</dbReference>
<dbReference type="EC" id="4.1.1.112" evidence="6"/>
<comment type="function">
    <text evidence="8">Catalyzes the aldol cleavage of 4-hydroxy-4-methyl-2-oxoglutarate (HMG) into 2 molecules of pyruvate. Also contains a secondary oxaloacetate (OAA) decarboxylase activity due to the common pyruvate enolate transition state formed following C-C bond cleavage in the retro-aldol and decarboxylation reactions.</text>
</comment>
<keyword evidence="14" id="KW-1185">Reference proteome</keyword>
<dbReference type="CDD" id="cd16841">
    <property type="entry name" value="RraA_family"/>
    <property type="match status" value="1"/>
</dbReference>
<sequence>MTEQQYDSATITAFEQISTASVSDALQSLGPHGYLSSDINLVTGRKIVGPAVTVREIPTTEEVPPTHALEAIDAATQGDVIVIDVGAERDVAAWGGLMTAGAVANGLAGVILDAGVRDVEEIDRDFAGFTVFARTTSPATTLGRFKTVASGEPVVVGGVTINPGDLIVADRDGVVAIPRDLVEQTLAGAQDIEDREREQTRLILESGSLATGLAKYNRI</sequence>
<accession>A0AA46YKX6</accession>
<proteinExistence type="inferred from homology"/>
<evidence type="ECO:0000256" key="1">
    <source>
        <dbReference type="ARBA" id="ARBA00001342"/>
    </source>
</evidence>
<feature type="binding site" evidence="12">
    <location>
        <position position="118"/>
    </location>
    <ligand>
        <name>Mg(2+)</name>
        <dbReference type="ChEBI" id="CHEBI:18420"/>
    </ligand>
</feature>
<dbReference type="PANTHER" id="PTHR33254:SF16">
    <property type="entry name" value="BLR3842 PROTEIN"/>
    <property type="match status" value="1"/>
</dbReference>
<evidence type="ECO:0000256" key="10">
    <source>
        <dbReference type="ARBA" id="ARBA00032305"/>
    </source>
</evidence>
<evidence type="ECO:0000256" key="12">
    <source>
        <dbReference type="PIRSR" id="PIRSR605493-1"/>
    </source>
</evidence>
<keyword evidence="12" id="KW-0479">Metal-binding</keyword>
<evidence type="ECO:0000256" key="2">
    <source>
        <dbReference type="ARBA" id="ARBA00001968"/>
    </source>
</evidence>
<dbReference type="KEGG" id="sgrg:L0C25_20940"/>
<dbReference type="AlphaFoldDB" id="A0AA46YKX6"/>
<comment type="cofactor">
    <cofactor evidence="12">
        <name>Mg(2+)</name>
        <dbReference type="ChEBI" id="CHEBI:18420"/>
    </cofactor>
</comment>
<evidence type="ECO:0000256" key="9">
    <source>
        <dbReference type="ARBA" id="ARBA00030169"/>
    </source>
</evidence>
<evidence type="ECO:0000256" key="5">
    <source>
        <dbReference type="ARBA" id="ARBA00012213"/>
    </source>
</evidence>
<dbReference type="PANTHER" id="PTHR33254">
    <property type="entry name" value="4-HYDROXY-4-METHYL-2-OXOGLUTARATE ALDOLASE 3-RELATED"/>
    <property type="match status" value="1"/>
</dbReference>
<evidence type="ECO:0000256" key="3">
    <source>
        <dbReference type="ARBA" id="ARBA00008621"/>
    </source>
</evidence>
<evidence type="ECO:0000256" key="7">
    <source>
        <dbReference type="ARBA" id="ARBA00016549"/>
    </source>
</evidence>
<dbReference type="GO" id="GO:0046872">
    <property type="term" value="F:metal ion binding"/>
    <property type="evidence" value="ECO:0007669"/>
    <property type="project" value="UniProtKB-KW"/>
</dbReference>
<gene>
    <name evidence="13" type="ORF">L0C25_20940</name>
</gene>
<feature type="binding site" evidence="12">
    <location>
        <begin position="95"/>
        <end position="98"/>
    </location>
    <ligand>
        <name>substrate</name>
    </ligand>
</feature>
<name>A0AA46YKX6_9ACTN</name>
<comment type="similarity">
    <text evidence="3">Belongs to the class II aldolase/RraA-like family.</text>
</comment>
<comment type="catalytic activity">
    <reaction evidence="11">
        <text>oxaloacetate + H(+) = pyruvate + CO2</text>
        <dbReference type="Rhea" id="RHEA:15641"/>
        <dbReference type="ChEBI" id="CHEBI:15361"/>
        <dbReference type="ChEBI" id="CHEBI:15378"/>
        <dbReference type="ChEBI" id="CHEBI:16452"/>
        <dbReference type="ChEBI" id="CHEBI:16526"/>
        <dbReference type="EC" id="4.1.1.112"/>
    </reaction>
</comment>
<comment type="cofactor">
    <cofactor evidence="2">
        <name>a divalent metal cation</name>
        <dbReference type="ChEBI" id="CHEBI:60240"/>
    </cofactor>
</comment>
<dbReference type="GO" id="GO:0008948">
    <property type="term" value="F:oxaloacetate decarboxylase activity"/>
    <property type="evidence" value="ECO:0007669"/>
    <property type="project" value="UniProtKB-EC"/>
</dbReference>
<evidence type="ECO:0000256" key="4">
    <source>
        <dbReference type="ARBA" id="ARBA00011233"/>
    </source>
</evidence>
<comment type="subunit">
    <text evidence="4">Homotrimer.</text>
</comment>
<reference evidence="13" key="1">
    <citation type="submission" date="2022-01" db="EMBL/GenBank/DDBJ databases">
        <title>Nocardioidaceae gen. sp. A5X3R13.</title>
        <authorList>
            <person name="Lopez Marin M.A."/>
            <person name="Uhlik O."/>
        </authorList>
    </citation>
    <scope>NUCLEOTIDE SEQUENCE</scope>
    <source>
        <strain evidence="13">A5X3R13</strain>
    </source>
</reference>
<dbReference type="Gene3D" id="3.50.30.40">
    <property type="entry name" value="Ribonuclease E inhibitor RraA/RraA-like"/>
    <property type="match status" value="1"/>
</dbReference>
<evidence type="ECO:0000256" key="6">
    <source>
        <dbReference type="ARBA" id="ARBA00012947"/>
    </source>
</evidence>
<dbReference type="InterPro" id="IPR036704">
    <property type="entry name" value="RraA/RraA-like_sf"/>
</dbReference>
<comment type="catalytic activity">
    <reaction evidence="1">
        <text>4-hydroxy-4-methyl-2-oxoglutarate = 2 pyruvate</text>
        <dbReference type="Rhea" id="RHEA:22748"/>
        <dbReference type="ChEBI" id="CHEBI:15361"/>
        <dbReference type="ChEBI" id="CHEBI:58276"/>
        <dbReference type="EC" id="4.1.3.17"/>
    </reaction>
</comment>
<feature type="binding site" evidence="12">
    <location>
        <position position="117"/>
    </location>
    <ligand>
        <name>substrate</name>
    </ligand>
</feature>
<dbReference type="EMBL" id="CP094970">
    <property type="protein sequence ID" value="UYM04961.1"/>
    <property type="molecule type" value="Genomic_DNA"/>
</dbReference>
<evidence type="ECO:0000256" key="8">
    <source>
        <dbReference type="ARBA" id="ARBA00025046"/>
    </source>
</evidence>
<organism evidence="13 14">
    <name type="scientific">Solicola gregarius</name>
    <dbReference type="NCBI Taxonomy" id="2908642"/>
    <lineage>
        <taxon>Bacteria</taxon>
        <taxon>Bacillati</taxon>
        <taxon>Actinomycetota</taxon>
        <taxon>Actinomycetes</taxon>
        <taxon>Propionibacteriales</taxon>
        <taxon>Nocardioidaceae</taxon>
        <taxon>Solicola</taxon>
    </lineage>
</organism>
<evidence type="ECO:0000256" key="11">
    <source>
        <dbReference type="ARBA" id="ARBA00047973"/>
    </source>
</evidence>
<dbReference type="Proteomes" id="UP001164390">
    <property type="component" value="Chromosome"/>
</dbReference>
<evidence type="ECO:0000313" key="14">
    <source>
        <dbReference type="Proteomes" id="UP001164390"/>
    </source>
</evidence>
<keyword evidence="12" id="KW-0460">Magnesium</keyword>
<dbReference type="RefSeq" id="WP_271633724.1">
    <property type="nucleotide sequence ID" value="NZ_CP094970.1"/>
</dbReference>
<dbReference type="Pfam" id="PF03737">
    <property type="entry name" value="RraA-like"/>
    <property type="match status" value="1"/>
</dbReference>
<dbReference type="EC" id="4.1.3.17" evidence="5"/>
<dbReference type="InterPro" id="IPR005493">
    <property type="entry name" value="RraA/RraA-like"/>
</dbReference>